<proteinExistence type="inferred from homology"/>
<dbReference type="Gene3D" id="2.60.40.150">
    <property type="entry name" value="C2 domain"/>
    <property type="match status" value="1"/>
</dbReference>
<dbReference type="Pfam" id="PF00168">
    <property type="entry name" value="C2"/>
    <property type="match status" value="1"/>
</dbReference>
<dbReference type="SUPFAM" id="SSF49562">
    <property type="entry name" value="C2 domain (Calcium/lipid-binding domain, CaLB)"/>
    <property type="match status" value="1"/>
</dbReference>
<organism evidence="6 7">
    <name type="scientific">Zoarces viviparus</name>
    <name type="common">Viviparous eelpout</name>
    <name type="synonym">Blennius viviparus</name>
    <dbReference type="NCBI Taxonomy" id="48416"/>
    <lineage>
        <taxon>Eukaryota</taxon>
        <taxon>Metazoa</taxon>
        <taxon>Chordata</taxon>
        <taxon>Craniata</taxon>
        <taxon>Vertebrata</taxon>
        <taxon>Euteleostomi</taxon>
        <taxon>Actinopterygii</taxon>
        <taxon>Neopterygii</taxon>
        <taxon>Teleostei</taxon>
        <taxon>Neoteleostei</taxon>
        <taxon>Acanthomorphata</taxon>
        <taxon>Eupercaria</taxon>
        <taxon>Perciformes</taxon>
        <taxon>Cottioidei</taxon>
        <taxon>Zoarcales</taxon>
        <taxon>Zoarcidae</taxon>
        <taxon>Zoarcinae</taxon>
        <taxon>Zoarces</taxon>
    </lineage>
</organism>
<keyword evidence="7" id="KW-1185">Reference proteome</keyword>
<keyword evidence="2" id="KW-0479">Metal-binding</keyword>
<dbReference type="InterPro" id="IPR000008">
    <property type="entry name" value="C2_dom"/>
</dbReference>
<dbReference type="InterPro" id="IPR035892">
    <property type="entry name" value="C2_domain_sf"/>
</dbReference>
<accession>A0AAW1FCP1</accession>
<dbReference type="PRINTS" id="PR00360">
    <property type="entry name" value="C2DOMAIN"/>
</dbReference>
<dbReference type="GO" id="GO:0046928">
    <property type="term" value="P:regulation of neurotransmitter secretion"/>
    <property type="evidence" value="ECO:0007669"/>
    <property type="project" value="TreeGrafter"/>
</dbReference>
<dbReference type="PANTHER" id="PTHR45911:SF3">
    <property type="entry name" value="DYSFERLIN-RELATED"/>
    <property type="match status" value="1"/>
</dbReference>
<dbReference type="Proteomes" id="UP001488805">
    <property type="component" value="Unassembled WGS sequence"/>
</dbReference>
<evidence type="ECO:0000256" key="1">
    <source>
        <dbReference type="ARBA" id="ARBA00007923"/>
    </source>
</evidence>
<dbReference type="GO" id="GO:0030672">
    <property type="term" value="C:synaptic vesicle membrane"/>
    <property type="evidence" value="ECO:0007669"/>
    <property type="project" value="TreeGrafter"/>
</dbReference>
<dbReference type="EMBL" id="JBCEZU010000078">
    <property type="protein sequence ID" value="KAK9532152.1"/>
    <property type="molecule type" value="Genomic_DNA"/>
</dbReference>
<evidence type="ECO:0000256" key="2">
    <source>
        <dbReference type="ARBA" id="ARBA00022723"/>
    </source>
</evidence>
<feature type="region of interest" description="Disordered" evidence="4">
    <location>
        <begin position="75"/>
        <end position="163"/>
    </location>
</feature>
<reference evidence="6 7" key="1">
    <citation type="journal article" date="2024" name="Genome Biol. Evol.">
        <title>Chromosome-level genome assembly of the viviparous eelpout Zoarces viviparus.</title>
        <authorList>
            <person name="Fuhrmann N."/>
            <person name="Brasseur M.V."/>
            <person name="Bakowski C.E."/>
            <person name="Podsiadlowski L."/>
            <person name="Prost S."/>
            <person name="Krehenwinkel H."/>
            <person name="Mayer C."/>
        </authorList>
    </citation>
    <scope>NUCLEOTIDE SEQUENCE [LARGE SCALE GENOMIC DNA]</scope>
    <source>
        <strain evidence="6">NO-MEL_2022_Ind0_liver</strain>
    </source>
</reference>
<evidence type="ECO:0000313" key="6">
    <source>
        <dbReference type="EMBL" id="KAK9532152.1"/>
    </source>
</evidence>
<dbReference type="PROSITE" id="PS50004">
    <property type="entry name" value="C2"/>
    <property type="match status" value="1"/>
</dbReference>
<comment type="similarity">
    <text evidence="1">Belongs to the MCTP family.</text>
</comment>
<feature type="compositionally biased region" description="Low complexity" evidence="4">
    <location>
        <begin position="133"/>
        <end position="144"/>
    </location>
</feature>
<evidence type="ECO:0000256" key="4">
    <source>
        <dbReference type="SAM" id="MobiDB-lite"/>
    </source>
</evidence>
<feature type="compositionally biased region" description="Basic and acidic residues" evidence="4">
    <location>
        <begin position="35"/>
        <end position="47"/>
    </location>
</feature>
<evidence type="ECO:0000313" key="7">
    <source>
        <dbReference type="Proteomes" id="UP001488805"/>
    </source>
</evidence>
<evidence type="ECO:0000259" key="5">
    <source>
        <dbReference type="PROSITE" id="PS50004"/>
    </source>
</evidence>
<sequence length="258" mass="28249">MELSDADESGASSQQQTTMWRLFQARAKPLLSPKLDSRDPEDKKDRGGGWMFKKMKRREHAVLDRVISSSQPDLLFSAPLCGKAPTHSPKKSTVAHLVQSHHKSSSLGSACLESLAEPPSGDSGSSGGGGSGDEAATAAAATAETQMESRDEQPGLGAPGSSGMYKLEVELKRGRDLAVRDRRGSSDPYVKFKLAGKEVFRSRTIHKNLNPEWDQKTTLIMDCLSEPLYVKVFDYDFGLLDDFMGSAYLHLESLEQQR</sequence>
<dbReference type="SMART" id="SM00239">
    <property type="entry name" value="C2"/>
    <property type="match status" value="1"/>
</dbReference>
<feature type="compositionally biased region" description="Polar residues" evidence="4">
    <location>
        <begin position="10"/>
        <end position="19"/>
    </location>
</feature>
<dbReference type="PANTHER" id="PTHR45911">
    <property type="entry name" value="C2 DOMAIN-CONTAINING PROTEIN"/>
    <property type="match status" value="1"/>
</dbReference>
<name>A0AAW1FCP1_ZOAVI</name>
<protein>
    <recommendedName>
        <fullName evidence="5">C2 domain-containing protein</fullName>
    </recommendedName>
</protein>
<keyword evidence="3" id="KW-0106">Calcium</keyword>
<dbReference type="AlphaFoldDB" id="A0AAW1FCP1"/>
<feature type="domain" description="C2" evidence="5">
    <location>
        <begin position="148"/>
        <end position="258"/>
    </location>
</feature>
<evidence type="ECO:0000256" key="3">
    <source>
        <dbReference type="ARBA" id="ARBA00022837"/>
    </source>
</evidence>
<dbReference type="GO" id="GO:0005509">
    <property type="term" value="F:calcium ion binding"/>
    <property type="evidence" value="ECO:0007669"/>
    <property type="project" value="TreeGrafter"/>
</dbReference>
<gene>
    <name evidence="6" type="ORF">VZT92_009552</name>
</gene>
<comment type="caution">
    <text evidence="6">The sequence shown here is derived from an EMBL/GenBank/DDBJ whole genome shotgun (WGS) entry which is preliminary data.</text>
</comment>
<feature type="region of interest" description="Disordered" evidence="4">
    <location>
        <begin position="1"/>
        <end position="52"/>
    </location>
</feature>